<evidence type="ECO:0000256" key="4">
    <source>
        <dbReference type="ARBA" id="ARBA00022777"/>
    </source>
</evidence>
<keyword evidence="10" id="KW-1185">Reference proteome</keyword>
<evidence type="ECO:0000313" key="9">
    <source>
        <dbReference type="EMBL" id="MBE9114745.1"/>
    </source>
</evidence>
<keyword evidence="4 9" id="KW-0808">Transferase</keyword>
<dbReference type="PANTHER" id="PTHR43065:SF50">
    <property type="entry name" value="HISTIDINE KINASE"/>
    <property type="match status" value="1"/>
</dbReference>
<evidence type="ECO:0000256" key="2">
    <source>
        <dbReference type="ARBA" id="ARBA00012438"/>
    </source>
</evidence>
<dbReference type="SMART" id="SM00387">
    <property type="entry name" value="HATPase_c"/>
    <property type="match status" value="1"/>
</dbReference>
<dbReference type="Gene3D" id="3.30.565.10">
    <property type="entry name" value="Histidine kinase-like ATPase, C-terminal domain"/>
    <property type="match status" value="1"/>
</dbReference>
<evidence type="ECO:0000256" key="1">
    <source>
        <dbReference type="ARBA" id="ARBA00000085"/>
    </source>
</evidence>
<dbReference type="InterPro" id="IPR011006">
    <property type="entry name" value="CheY-like_superfamily"/>
</dbReference>
<dbReference type="Proteomes" id="UP000654482">
    <property type="component" value="Unassembled WGS sequence"/>
</dbReference>
<dbReference type="PANTHER" id="PTHR43065">
    <property type="entry name" value="SENSOR HISTIDINE KINASE"/>
    <property type="match status" value="1"/>
</dbReference>
<evidence type="ECO:0000256" key="5">
    <source>
        <dbReference type="ARBA" id="ARBA00023012"/>
    </source>
</evidence>
<dbReference type="InterPro" id="IPR003661">
    <property type="entry name" value="HisK_dim/P_dom"/>
</dbReference>
<dbReference type="EC" id="2.7.13.3" evidence="2"/>
<dbReference type="Pfam" id="PF02518">
    <property type="entry name" value="HATPase_c"/>
    <property type="match status" value="1"/>
</dbReference>
<dbReference type="InterPro" id="IPR036890">
    <property type="entry name" value="HATPase_C_sf"/>
</dbReference>
<evidence type="ECO:0000256" key="3">
    <source>
        <dbReference type="ARBA" id="ARBA00022553"/>
    </source>
</evidence>
<evidence type="ECO:0000256" key="6">
    <source>
        <dbReference type="PROSITE-ProRule" id="PRU00169"/>
    </source>
</evidence>
<evidence type="ECO:0000259" key="7">
    <source>
        <dbReference type="PROSITE" id="PS50109"/>
    </source>
</evidence>
<dbReference type="RefSeq" id="WP_194027840.1">
    <property type="nucleotide sequence ID" value="NZ_JADEWZ010000003.1"/>
</dbReference>
<dbReference type="PROSITE" id="PS50109">
    <property type="entry name" value="HIS_KIN"/>
    <property type="match status" value="1"/>
</dbReference>
<protein>
    <recommendedName>
        <fullName evidence="2">histidine kinase</fullName>
        <ecNumber evidence="2">2.7.13.3</ecNumber>
    </recommendedName>
</protein>
<feature type="domain" description="Histidine kinase" evidence="7">
    <location>
        <begin position="222"/>
        <end position="484"/>
    </location>
</feature>
<dbReference type="PROSITE" id="PS50110">
    <property type="entry name" value="RESPONSE_REGULATORY"/>
    <property type="match status" value="1"/>
</dbReference>
<dbReference type="SUPFAM" id="SSF55874">
    <property type="entry name" value="ATPase domain of HSP90 chaperone/DNA topoisomerase II/histidine kinase"/>
    <property type="match status" value="1"/>
</dbReference>
<dbReference type="InterPro" id="IPR036097">
    <property type="entry name" value="HisK_dim/P_sf"/>
</dbReference>
<proteinExistence type="predicted"/>
<dbReference type="InterPro" id="IPR001789">
    <property type="entry name" value="Sig_transdc_resp-reg_receiver"/>
</dbReference>
<dbReference type="CDD" id="cd00082">
    <property type="entry name" value="HisKA"/>
    <property type="match status" value="1"/>
</dbReference>
<feature type="domain" description="Response regulatory" evidence="8">
    <location>
        <begin position="52"/>
        <end position="176"/>
    </location>
</feature>
<evidence type="ECO:0000313" key="10">
    <source>
        <dbReference type="Proteomes" id="UP000654482"/>
    </source>
</evidence>
<gene>
    <name evidence="9" type="ORF">IQ249_02430</name>
</gene>
<accession>A0A8J7B7W5</accession>
<dbReference type="GO" id="GO:0000155">
    <property type="term" value="F:phosphorelay sensor kinase activity"/>
    <property type="evidence" value="ECO:0007669"/>
    <property type="project" value="InterPro"/>
</dbReference>
<dbReference type="PRINTS" id="PR00344">
    <property type="entry name" value="BCTRLSENSOR"/>
</dbReference>
<dbReference type="InterPro" id="IPR005467">
    <property type="entry name" value="His_kinase_dom"/>
</dbReference>
<organism evidence="9 10">
    <name type="scientific">Lusitaniella coriacea LEGE 07157</name>
    <dbReference type="NCBI Taxonomy" id="945747"/>
    <lineage>
        <taxon>Bacteria</taxon>
        <taxon>Bacillati</taxon>
        <taxon>Cyanobacteriota</taxon>
        <taxon>Cyanophyceae</taxon>
        <taxon>Spirulinales</taxon>
        <taxon>Lusitaniellaceae</taxon>
        <taxon>Lusitaniella</taxon>
    </lineage>
</organism>
<dbReference type="SUPFAM" id="SSF52172">
    <property type="entry name" value="CheY-like"/>
    <property type="match status" value="1"/>
</dbReference>
<keyword evidence="3 6" id="KW-0597">Phosphoprotein</keyword>
<sequence length="484" mass="54404">MVCERSNNTSLLGEDDELLVLEDDEITLLEDNEVVSLVEDSEREFSKRESWKMMIVDDDPAVHQATQLALKNFSFEGRSLSLIHAFSGAEAQKLIPEHSDLAFILLDVVMETNDAGLTVVRYIRDDLKNKRVQIILRTGQPGEAPEEEIIHNYDINDYKLKVELTRQRLTTTAIAALRAYRNVIAVEEKTTALTRTLKTLQQTQLQLVQGEKMSALGSLVAGVAHEVNNPLGCILGNLVHTDDYIQDLLNLIKLYQRHYPNPASEIQEETEAIDLDYLTEDLPQMLNSMKMGAERIRSISKSLRLFSREDSDRPMLFNVREGLDSTLLILKHRLKVKENRPDIRIVKEYGGLPEVQCYPGQLNQVFMNLISNAIDALDETNEKWIQQGCGKDRHSASLIFGQITIQTEVRGEQAIIRIGDNGVGMPEQVRNRVFEQGFTTKVVGKGTGLGLAIARQIIEEKHQGTISVNSEPGQGTTFTISLPI</sequence>
<dbReference type="SUPFAM" id="SSF47384">
    <property type="entry name" value="Homodimeric domain of signal transducing histidine kinase"/>
    <property type="match status" value="1"/>
</dbReference>
<evidence type="ECO:0000259" key="8">
    <source>
        <dbReference type="PROSITE" id="PS50110"/>
    </source>
</evidence>
<dbReference type="InterPro" id="IPR004358">
    <property type="entry name" value="Sig_transdc_His_kin-like_C"/>
</dbReference>
<comment type="catalytic activity">
    <reaction evidence="1">
        <text>ATP + protein L-histidine = ADP + protein N-phospho-L-histidine.</text>
        <dbReference type="EC" id="2.7.13.3"/>
    </reaction>
</comment>
<dbReference type="EMBL" id="JADEWZ010000003">
    <property type="protein sequence ID" value="MBE9114745.1"/>
    <property type="molecule type" value="Genomic_DNA"/>
</dbReference>
<reference evidence="9" key="1">
    <citation type="submission" date="2020-10" db="EMBL/GenBank/DDBJ databases">
        <authorList>
            <person name="Castelo-Branco R."/>
            <person name="Eusebio N."/>
            <person name="Adriana R."/>
            <person name="Vieira A."/>
            <person name="Brugerolle De Fraissinette N."/>
            <person name="Rezende De Castro R."/>
            <person name="Schneider M.P."/>
            <person name="Vasconcelos V."/>
            <person name="Leao P.N."/>
        </authorList>
    </citation>
    <scope>NUCLEOTIDE SEQUENCE</scope>
    <source>
        <strain evidence="9">LEGE 07157</strain>
    </source>
</reference>
<comment type="caution">
    <text evidence="9">The sequence shown here is derived from an EMBL/GenBank/DDBJ whole genome shotgun (WGS) entry which is preliminary data.</text>
</comment>
<dbReference type="AlphaFoldDB" id="A0A8J7B7W5"/>
<dbReference type="Gene3D" id="3.40.50.2300">
    <property type="match status" value="1"/>
</dbReference>
<feature type="modified residue" description="4-aspartylphosphate" evidence="6">
    <location>
        <position position="107"/>
    </location>
</feature>
<dbReference type="InterPro" id="IPR003594">
    <property type="entry name" value="HATPase_dom"/>
</dbReference>
<keyword evidence="5" id="KW-0902">Two-component regulatory system</keyword>
<keyword evidence="4 9" id="KW-0418">Kinase</keyword>
<dbReference type="Gene3D" id="1.10.287.130">
    <property type="match status" value="1"/>
</dbReference>
<name>A0A8J7B7W5_9CYAN</name>